<dbReference type="InterPro" id="IPR000014">
    <property type="entry name" value="PAS"/>
</dbReference>
<comment type="caution">
    <text evidence="2">The sequence shown here is derived from an EMBL/GenBank/DDBJ whole genome shotgun (WGS) entry which is preliminary data.</text>
</comment>
<accession>A0A323UD24</accession>
<organism evidence="2 3">
    <name type="scientific">Rhodopseudomonas palustris</name>
    <dbReference type="NCBI Taxonomy" id="1076"/>
    <lineage>
        <taxon>Bacteria</taxon>
        <taxon>Pseudomonadati</taxon>
        <taxon>Pseudomonadota</taxon>
        <taxon>Alphaproteobacteria</taxon>
        <taxon>Hyphomicrobiales</taxon>
        <taxon>Nitrobacteraceae</taxon>
        <taxon>Rhodopseudomonas</taxon>
    </lineage>
</organism>
<gene>
    <name evidence="2" type="ORF">DNX69_12950</name>
</gene>
<dbReference type="EMBL" id="QKQS01000023">
    <property type="protein sequence ID" value="PZA10291.1"/>
    <property type="molecule type" value="Genomic_DNA"/>
</dbReference>
<dbReference type="CDD" id="cd00130">
    <property type="entry name" value="PAS"/>
    <property type="match status" value="1"/>
</dbReference>
<proteinExistence type="predicted"/>
<reference evidence="2 3" key="1">
    <citation type="submission" date="2018-06" db="EMBL/GenBank/DDBJ databases">
        <title>Draft Whole-Genome Sequence of the purple photosynthetic bacterium Rhodospeudomonas palustris XCP.</title>
        <authorList>
            <person name="Rayyan A."/>
            <person name="Meyer T.E."/>
            <person name="Kyndt J.A."/>
        </authorList>
    </citation>
    <scope>NUCLEOTIDE SEQUENCE [LARGE SCALE GENOMIC DNA]</scope>
    <source>
        <strain evidence="2 3">XCP</strain>
    </source>
</reference>
<protein>
    <submittedName>
        <fullName evidence="2">Chemotaxis protein</fullName>
    </submittedName>
</protein>
<dbReference type="InterPro" id="IPR013655">
    <property type="entry name" value="PAS_fold_3"/>
</dbReference>
<dbReference type="RefSeq" id="WP_110786401.1">
    <property type="nucleotide sequence ID" value="NZ_QKQS01000023.1"/>
</dbReference>
<evidence type="ECO:0000259" key="1">
    <source>
        <dbReference type="PROSITE" id="PS50112"/>
    </source>
</evidence>
<dbReference type="InterPro" id="IPR035965">
    <property type="entry name" value="PAS-like_dom_sf"/>
</dbReference>
<dbReference type="Gene3D" id="3.30.450.20">
    <property type="entry name" value="PAS domain"/>
    <property type="match status" value="1"/>
</dbReference>
<evidence type="ECO:0000313" key="2">
    <source>
        <dbReference type="EMBL" id="PZA10291.1"/>
    </source>
</evidence>
<dbReference type="PROSITE" id="PS50112">
    <property type="entry name" value="PAS"/>
    <property type="match status" value="1"/>
</dbReference>
<name>A0A323UD24_RHOPL</name>
<feature type="domain" description="PAS" evidence="1">
    <location>
        <begin position="24"/>
        <end position="75"/>
    </location>
</feature>
<dbReference type="SUPFAM" id="SSF55785">
    <property type="entry name" value="PYP-like sensor domain (PAS domain)"/>
    <property type="match status" value="1"/>
</dbReference>
<dbReference type="Proteomes" id="UP000248134">
    <property type="component" value="Unassembled WGS sequence"/>
</dbReference>
<sequence length="177" mass="19826">MRHVTPSGREAFFPASELIVSKTDTKGRLTYANRLFCDIAGYREAELIGQPHNIIRHPDMPRAVFKLLWDAVQQGREIFAYVKNMTRTGDHYWVFAHVTPSFDGTGRTVGYHSNRRAPDRAVLEGAIIPLYADILRTERSHANGKDALSAGCHALSDFVASRKASYDELMFSLQSAA</sequence>
<dbReference type="OrthoDB" id="266313at2"/>
<dbReference type="Pfam" id="PF08447">
    <property type="entry name" value="PAS_3"/>
    <property type="match status" value="1"/>
</dbReference>
<evidence type="ECO:0000313" key="3">
    <source>
        <dbReference type="Proteomes" id="UP000248134"/>
    </source>
</evidence>
<dbReference type="NCBIfam" id="TIGR00229">
    <property type="entry name" value="sensory_box"/>
    <property type="match status" value="1"/>
</dbReference>
<dbReference type="AlphaFoldDB" id="A0A323UD24"/>